<dbReference type="EMBL" id="FORT01000023">
    <property type="protein sequence ID" value="SFK89970.1"/>
    <property type="molecule type" value="Genomic_DNA"/>
</dbReference>
<dbReference type="Proteomes" id="UP000198915">
    <property type="component" value="Unassembled WGS sequence"/>
</dbReference>
<dbReference type="AlphaFoldDB" id="A0A1I4DAY8"/>
<gene>
    <name evidence="2" type="ORF">SAMN05518846_12337</name>
</gene>
<name>A0A1I4DAY8_9BACL</name>
<protein>
    <submittedName>
        <fullName evidence="2">Allantoin racemase</fullName>
    </submittedName>
</protein>
<evidence type="ECO:0000313" key="3">
    <source>
        <dbReference type="Proteomes" id="UP000198915"/>
    </source>
</evidence>
<dbReference type="PANTHER" id="PTHR28047">
    <property type="entry name" value="PROTEIN DCG1"/>
    <property type="match status" value="1"/>
</dbReference>
<dbReference type="InterPro" id="IPR053714">
    <property type="entry name" value="Iso_Racemase_Enz_sf"/>
</dbReference>
<sequence>MKIAYVVPGPMKREEISRRQLLLQKWASPGVTVEIIDVAAGPASVESMYEEYLGIPEAAKVIYRLDQEDYAAVVLGCAGDPGLDALREITQNVLVIGPREAGMNMAAMLGHRFSVLTVTDSRIPRGHELALIAGLRSKLVHVRALNIPVLELAQNRSAALEKLVQIGQEEVEHHHADCLVLGCMSMGFLNVAEEMTVRLGIPVMNPVRTALKTAEALVMCGLHHSKKGYAYPPKLSSGKAKSLDDLLHKRTSP</sequence>
<dbReference type="InterPro" id="IPR052186">
    <property type="entry name" value="Hydantoin_racemase-like"/>
</dbReference>
<dbReference type="Gene3D" id="3.40.50.12500">
    <property type="match status" value="1"/>
</dbReference>
<dbReference type="GO" id="GO:0047661">
    <property type="term" value="F:amino-acid racemase activity"/>
    <property type="evidence" value="ECO:0007669"/>
    <property type="project" value="InterPro"/>
</dbReference>
<reference evidence="3" key="1">
    <citation type="submission" date="2016-10" db="EMBL/GenBank/DDBJ databases">
        <authorList>
            <person name="Varghese N."/>
            <person name="Submissions S."/>
        </authorList>
    </citation>
    <scope>NUCLEOTIDE SEQUENCE [LARGE SCALE GENOMIC DNA]</scope>
    <source>
        <strain evidence="3">OK042</strain>
    </source>
</reference>
<keyword evidence="3" id="KW-1185">Reference proteome</keyword>
<dbReference type="STRING" id="1884381.SAMN05518846_12337"/>
<comment type="similarity">
    <text evidence="1">Belongs to the HyuE racemase family.</text>
</comment>
<evidence type="ECO:0000256" key="1">
    <source>
        <dbReference type="ARBA" id="ARBA00038414"/>
    </source>
</evidence>
<organism evidence="2 3">
    <name type="scientific">Brevibacillus centrosporus</name>
    <dbReference type="NCBI Taxonomy" id="54910"/>
    <lineage>
        <taxon>Bacteria</taxon>
        <taxon>Bacillati</taxon>
        <taxon>Bacillota</taxon>
        <taxon>Bacilli</taxon>
        <taxon>Bacillales</taxon>
        <taxon>Paenibacillaceae</taxon>
        <taxon>Brevibacillus</taxon>
    </lineage>
</organism>
<dbReference type="InterPro" id="IPR015942">
    <property type="entry name" value="Asp/Glu/hydantoin_racemase"/>
</dbReference>
<dbReference type="PANTHER" id="PTHR28047:SF5">
    <property type="entry name" value="PROTEIN DCG1"/>
    <property type="match status" value="1"/>
</dbReference>
<evidence type="ECO:0000313" key="2">
    <source>
        <dbReference type="EMBL" id="SFK89970.1"/>
    </source>
</evidence>
<accession>A0A1I4DAY8</accession>
<proteinExistence type="inferred from homology"/>
<dbReference type="Pfam" id="PF01177">
    <property type="entry name" value="Asp_Glu_race"/>
    <property type="match status" value="1"/>
</dbReference>
<dbReference type="RefSeq" id="WP_092276350.1">
    <property type="nucleotide sequence ID" value="NZ_BJOE01000002.1"/>
</dbReference>